<dbReference type="InterPro" id="IPR012336">
    <property type="entry name" value="Thioredoxin-like_fold"/>
</dbReference>
<evidence type="ECO:0000259" key="3">
    <source>
        <dbReference type="Pfam" id="PF17171"/>
    </source>
</evidence>
<dbReference type="PANTHER" id="PTHR12289">
    <property type="entry name" value="METAXIN RELATED"/>
    <property type="match status" value="1"/>
</dbReference>
<evidence type="ECO:0000313" key="6">
    <source>
        <dbReference type="Proteomes" id="UP001177023"/>
    </source>
</evidence>
<dbReference type="Gene3D" id="1.20.1050.10">
    <property type="match status" value="1"/>
</dbReference>
<dbReference type="InterPro" id="IPR036282">
    <property type="entry name" value="Glutathione-S-Trfase_C_sf"/>
</dbReference>
<accession>A0AA36D858</accession>
<dbReference type="CDD" id="cd03193">
    <property type="entry name" value="GST_C_Metaxin"/>
    <property type="match status" value="1"/>
</dbReference>
<feature type="region of interest" description="Disordered" evidence="2">
    <location>
        <begin position="1"/>
        <end position="23"/>
    </location>
</feature>
<name>A0AA36D858_9BILA</name>
<dbReference type="SFLD" id="SFLDS00019">
    <property type="entry name" value="Glutathione_Transferase_(cytos"/>
    <property type="match status" value="1"/>
</dbReference>
<reference evidence="5" key="1">
    <citation type="submission" date="2023-06" db="EMBL/GenBank/DDBJ databases">
        <authorList>
            <person name="Delattre M."/>
        </authorList>
    </citation>
    <scope>NUCLEOTIDE SEQUENCE</scope>
    <source>
        <strain evidence="5">AF72</strain>
    </source>
</reference>
<dbReference type="SFLD" id="SFLDG01200">
    <property type="entry name" value="SUF1.1"/>
    <property type="match status" value="1"/>
</dbReference>
<dbReference type="Gene3D" id="3.40.30.10">
    <property type="entry name" value="Glutaredoxin"/>
    <property type="match status" value="1"/>
</dbReference>
<dbReference type="SUPFAM" id="SSF47616">
    <property type="entry name" value="GST C-terminal domain-like"/>
    <property type="match status" value="1"/>
</dbReference>
<dbReference type="InterPro" id="IPR026928">
    <property type="entry name" value="FAX/IsoI-like"/>
</dbReference>
<keyword evidence="6" id="KW-1185">Reference proteome</keyword>
<dbReference type="Pfam" id="PF17172">
    <property type="entry name" value="GST_N_4"/>
    <property type="match status" value="1"/>
</dbReference>
<gene>
    <name evidence="5" type="ORF">MSPICULIGERA_LOCUS19670</name>
</gene>
<dbReference type="SFLD" id="SFLDG01180">
    <property type="entry name" value="SUF1"/>
    <property type="match status" value="1"/>
</dbReference>
<evidence type="ECO:0000256" key="1">
    <source>
        <dbReference type="ARBA" id="ARBA00006475"/>
    </source>
</evidence>
<evidence type="ECO:0000259" key="4">
    <source>
        <dbReference type="Pfam" id="PF17172"/>
    </source>
</evidence>
<dbReference type="InterPro" id="IPR040079">
    <property type="entry name" value="Glutathione_S-Trfase"/>
</dbReference>
<evidence type="ECO:0000256" key="2">
    <source>
        <dbReference type="SAM" id="MobiDB-lite"/>
    </source>
</evidence>
<evidence type="ECO:0000313" key="5">
    <source>
        <dbReference type="EMBL" id="CAJ0581513.1"/>
    </source>
</evidence>
<dbReference type="CDD" id="cd03080">
    <property type="entry name" value="GST_N_Metaxin_like"/>
    <property type="match status" value="1"/>
</dbReference>
<dbReference type="InterPro" id="IPR050931">
    <property type="entry name" value="Mito_Protein_Transport_Metaxin"/>
</dbReference>
<dbReference type="InterPro" id="IPR036249">
    <property type="entry name" value="Thioredoxin-like_sf"/>
</dbReference>
<dbReference type="Proteomes" id="UP001177023">
    <property type="component" value="Unassembled WGS sequence"/>
</dbReference>
<feature type="non-terminal residue" evidence="5">
    <location>
        <position position="294"/>
    </location>
</feature>
<dbReference type="Pfam" id="PF17171">
    <property type="entry name" value="GST_C_6"/>
    <property type="match status" value="1"/>
</dbReference>
<feature type="domain" description="Metaxin glutathione S-transferase" evidence="3">
    <location>
        <begin position="188"/>
        <end position="250"/>
    </location>
</feature>
<dbReference type="PANTHER" id="PTHR12289:SF32">
    <property type="entry name" value="GST_C_6 DOMAIN-CONTAINING PROTEIN"/>
    <property type="match status" value="1"/>
</dbReference>
<dbReference type="AlphaFoldDB" id="A0AA36D858"/>
<feature type="domain" description="Thioredoxin-like fold" evidence="4">
    <location>
        <begin position="46"/>
        <end position="135"/>
    </location>
</feature>
<dbReference type="GO" id="GO:0005737">
    <property type="term" value="C:cytoplasm"/>
    <property type="evidence" value="ECO:0007669"/>
    <property type="project" value="TreeGrafter"/>
</dbReference>
<evidence type="ECO:0008006" key="7">
    <source>
        <dbReference type="Google" id="ProtNLM"/>
    </source>
</evidence>
<protein>
    <recommendedName>
        <fullName evidence="7">Glutathione S-transferase</fullName>
    </recommendedName>
</protein>
<dbReference type="SUPFAM" id="SSF52833">
    <property type="entry name" value="Thioredoxin-like"/>
    <property type="match status" value="1"/>
</dbReference>
<dbReference type="EMBL" id="CATQJA010002663">
    <property type="protein sequence ID" value="CAJ0581513.1"/>
    <property type="molecule type" value="Genomic_DNA"/>
</dbReference>
<comment type="caution">
    <text evidence="5">The sequence shown here is derived from an EMBL/GenBank/DDBJ whole genome shotgun (WGS) entry which is preliminary data.</text>
</comment>
<comment type="similarity">
    <text evidence="1">Belongs to the FAX family.</text>
</comment>
<dbReference type="InterPro" id="IPR033468">
    <property type="entry name" value="Metaxin_GST"/>
</dbReference>
<proteinExistence type="inferred from homology"/>
<organism evidence="5 6">
    <name type="scientific">Mesorhabditis spiculigera</name>
    <dbReference type="NCBI Taxonomy" id="96644"/>
    <lineage>
        <taxon>Eukaryota</taxon>
        <taxon>Metazoa</taxon>
        <taxon>Ecdysozoa</taxon>
        <taxon>Nematoda</taxon>
        <taxon>Chromadorea</taxon>
        <taxon>Rhabditida</taxon>
        <taxon>Rhabditina</taxon>
        <taxon>Rhabditomorpha</taxon>
        <taxon>Rhabditoidea</taxon>
        <taxon>Rhabditidae</taxon>
        <taxon>Mesorhabditinae</taxon>
        <taxon>Mesorhabditis</taxon>
    </lineage>
</organism>
<sequence length="294" mass="33828">MLRFRTEATVKLSEPDDSPMGDKAPERDLVILHQFPRSPFVPNLSPFCLKIETFLRLYNIKYELKESWTNHTDKGQLPYIELNGERISESQAIIFKLVKHFRVKENISPRDAAIGRAVDRMLDGSTFYTLMNDKMLNNQAFMSREVTGLKVPGILGKFVASRFANKLKARIMVGAGNLTNDDLMEVMKRDLRACADLLGDKPFLLGGRMTMVDCTLFGHLASTYYLPFPQHIQELLDHDHQNLKNYVERIRDTVYYDIPKPDRFDLVKAGVEAERRNSQIKSAHDGPRKEKMTF</sequence>